<dbReference type="InterPro" id="IPR016032">
    <property type="entry name" value="Sig_transdc_resp-reg_C-effctor"/>
</dbReference>
<evidence type="ECO:0000256" key="3">
    <source>
        <dbReference type="ARBA" id="ARBA00023163"/>
    </source>
</evidence>
<dbReference type="Pfam" id="PF00196">
    <property type="entry name" value="GerE"/>
    <property type="match status" value="1"/>
</dbReference>
<keyword evidence="2" id="KW-0238">DNA-binding</keyword>
<evidence type="ECO:0000256" key="1">
    <source>
        <dbReference type="ARBA" id="ARBA00023015"/>
    </source>
</evidence>
<sequence length="197" mass="22370">MDFYIIGKENKLASKVFKCAGLLDTKVRFVMPGDKINTQHSDKYVCFVESTYLRSYSLYGLEKQSIIVLQQSISFEQECDYLRKGYRGVLQTDLSPQLIIDQLQVLSGNFELLFSRAALSKIASEYINKRVEESKPISVLTRKENQIVTYLHSGLQNKEIAKELAISPATVKTHVQRILKKTGAKNRTQILSKTASL</sequence>
<dbReference type="PROSITE" id="PS00622">
    <property type="entry name" value="HTH_LUXR_1"/>
    <property type="match status" value="1"/>
</dbReference>
<feature type="domain" description="HTH luxR-type" evidence="4">
    <location>
        <begin position="133"/>
        <end position="197"/>
    </location>
</feature>
<reference evidence="5 6" key="1">
    <citation type="submission" date="2023-12" db="EMBL/GenBank/DDBJ databases">
        <title>Friends and Foes: Symbiotic and Algicidal bacterial influence on Karenia brevis blooms.</title>
        <authorList>
            <person name="Fei C."/>
            <person name="Mohamed A.R."/>
            <person name="Booker A."/>
            <person name="Arshad M."/>
            <person name="Klass S."/>
            <person name="Ahn S."/>
            <person name="Gilbert P.M."/>
            <person name="Heil C.A."/>
            <person name="Martinez J.M."/>
            <person name="Amin S.A."/>
        </authorList>
    </citation>
    <scope>NUCLEOTIDE SEQUENCE [LARGE SCALE GENOMIC DNA]</scope>
    <source>
        <strain evidence="5 6">CE15</strain>
    </source>
</reference>
<dbReference type="CDD" id="cd06170">
    <property type="entry name" value="LuxR_C_like"/>
    <property type="match status" value="1"/>
</dbReference>
<keyword evidence="1" id="KW-0805">Transcription regulation</keyword>
<keyword evidence="3" id="KW-0804">Transcription</keyword>
<organism evidence="5 6">
    <name type="scientific">Pseudoalteromonas spongiae</name>
    <dbReference type="NCBI Taxonomy" id="298657"/>
    <lineage>
        <taxon>Bacteria</taxon>
        <taxon>Pseudomonadati</taxon>
        <taxon>Pseudomonadota</taxon>
        <taxon>Gammaproteobacteria</taxon>
        <taxon>Alteromonadales</taxon>
        <taxon>Pseudoalteromonadaceae</taxon>
        <taxon>Pseudoalteromonas</taxon>
    </lineage>
</organism>
<evidence type="ECO:0000313" key="5">
    <source>
        <dbReference type="EMBL" id="MEI4549407.1"/>
    </source>
</evidence>
<evidence type="ECO:0000259" key="4">
    <source>
        <dbReference type="PROSITE" id="PS50043"/>
    </source>
</evidence>
<dbReference type="Proteomes" id="UP001382455">
    <property type="component" value="Unassembled WGS sequence"/>
</dbReference>
<dbReference type="EMBL" id="JBAWKS010000001">
    <property type="protein sequence ID" value="MEI4549407.1"/>
    <property type="molecule type" value="Genomic_DNA"/>
</dbReference>
<comment type="caution">
    <text evidence="5">The sequence shown here is derived from an EMBL/GenBank/DDBJ whole genome shotgun (WGS) entry which is preliminary data.</text>
</comment>
<dbReference type="SMART" id="SM00421">
    <property type="entry name" value="HTH_LUXR"/>
    <property type="match status" value="1"/>
</dbReference>
<protein>
    <submittedName>
        <fullName evidence="5">Response regulator transcription factor</fullName>
    </submittedName>
</protein>
<dbReference type="InterPro" id="IPR000792">
    <property type="entry name" value="Tscrpt_reg_LuxR_C"/>
</dbReference>
<proteinExistence type="predicted"/>
<gene>
    <name evidence="5" type="ORF">WAE96_06790</name>
</gene>
<keyword evidence="6" id="KW-1185">Reference proteome</keyword>
<dbReference type="PANTHER" id="PTHR44688">
    <property type="entry name" value="DNA-BINDING TRANSCRIPTIONAL ACTIVATOR DEVR_DOSR"/>
    <property type="match status" value="1"/>
</dbReference>
<accession>A0ABU8ER07</accession>
<name>A0ABU8ER07_9GAMM</name>
<dbReference type="PROSITE" id="PS50043">
    <property type="entry name" value="HTH_LUXR_2"/>
    <property type="match status" value="1"/>
</dbReference>
<dbReference type="Gene3D" id="3.40.50.2300">
    <property type="match status" value="1"/>
</dbReference>
<evidence type="ECO:0000256" key="2">
    <source>
        <dbReference type="ARBA" id="ARBA00023125"/>
    </source>
</evidence>
<dbReference type="RefSeq" id="WP_336434962.1">
    <property type="nucleotide sequence ID" value="NZ_JBAWKS010000001.1"/>
</dbReference>
<dbReference type="PRINTS" id="PR00038">
    <property type="entry name" value="HTHLUXR"/>
</dbReference>
<evidence type="ECO:0000313" key="6">
    <source>
        <dbReference type="Proteomes" id="UP001382455"/>
    </source>
</evidence>
<dbReference type="PANTHER" id="PTHR44688:SF16">
    <property type="entry name" value="DNA-BINDING TRANSCRIPTIONAL ACTIVATOR DEVR_DOSR"/>
    <property type="match status" value="1"/>
</dbReference>
<dbReference type="SUPFAM" id="SSF46894">
    <property type="entry name" value="C-terminal effector domain of the bipartite response regulators"/>
    <property type="match status" value="1"/>
</dbReference>